<proteinExistence type="predicted"/>
<dbReference type="EMBL" id="CAACVG010011550">
    <property type="protein sequence ID" value="VEN58324.1"/>
    <property type="molecule type" value="Genomic_DNA"/>
</dbReference>
<accession>A0A653DDQ0</accession>
<evidence type="ECO:0008006" key="3">
    <source>
        <dbReference type="Google" id="ProtNLM"/>
    </source>
</evidence>
<name>A0A653DDQ0_CALMS</name>
<protein>
    <recommendedName>
        <fullName evidence="3">KIF-binding protein</fullName>
    </recommendedName>
</protein>
<keyword evidence="2" id="KW-1185">Reference proteome</keyword>
<dbReference type="AlphaFoldDB" id="A0A653DDQ0"/>
<sequence length="359" mass="41830">MYYMSKSKAYLYTDYEQTVKYFKEAEKILEKWDSLDFNILRCHFNMLGHRIILLPCNQSNRLQHDVLSLLNIDVAISTLFDEYAERRLQGSYGMLLLFEFTEELAKFYYSIRCPREVRCYCKEVIHLAQKLVVPLRSANLLQYLSYADLRTNRIDDAQYKLNSMAEILCLNKTKILEMPEPKLKTDVESEVGTVTDSLREMVLDEPENYGSRSVSPIFDVQPFQIPSFVSHPKSCICVFCSCLQYQILVLEKARLDALIHIKRLNYSAAMDILASALQFYECCDSRYKHLQNTLGDMLNKDLLPSFQDATFQAYGGVLLDYSYHLRRTGNKEKAIEKNSICVYSPRSCYAKTRIPYRTT</sequence>
<dbReference type="Proteomes" id="UP000410492">
    <property type="component" value="Unassembled WGS sequence"/>
</dbReference>
<dbReference type="OrthoDB" id="6776738at2759"/>
<reference evidence="1 2" key="1">
    <citation type="submission" date="2019-01" db="EMBL/GenBank/DDBJ databases">
        <authorList>
            <person name="Sayadi A."/>
        </authorList>
    </citation>
    <scope>NUCLEOTIDE SEQUENCE [LARGE SCALE GENOMIC DNA]</scope>
</reference>
<evidence type="ECO:0000313" key="2">
    <source>
        <dbReference type="Proteomes" id="UP000410492"/>
    </source>
</evidence>
<organism evidence="1 2">
    <name type="scientific">Callosobruchus maculatus</name>
    <name type="common">Southern cowpea weevil</name>
    <name type="synonym">Pulse bruchid</name>
    <dbReference type="NCBI Taxonomy" id="64391"/>
    <lineage>
        <taxon>Eukaryota</taxon>
        <taxon>Metazoa</taxon>
        <taxon>Ecdysozoa</taxon>
        <taxon>Arthropoda</taxon>
        <taxon>Hexapoda</taxon>
        <taxon>Insecta</taxon>
        <taxon>Pterygota</taxon>
        <taxon>Neoptera</taxon>
        <taxon>Endopterygota</taxon>
        <taxon>Coleoptera</taxon>
        <taxon>Polyphaga</taxon>
        <taxon>Cucujiformia</taxon>
        <taxon>Chrysomeloidea</taxon>
        <taxon>Chrysomelidae</taxon>
        <taxon>Bruchinae</taxon>
        <taxon>Bruchini</taxon>
        <taxon>Callosobruchus</taxon>
    </lineage>
</organism>
<evidence type="ECO:0000313" key="1">
    <source>
        <dbReference type="EMBL" id="VEN58324.1"/>
    </source>
</evidence>
<gene>
    <name evidence="1" type="ORF">CALMAC_LOCUS16714</name>
</gene>